<evidence type="ECO:0000313" key="1">
    <source>
        <dbReference type="EMBL" id="JAA77557.1"/>
    </source>
</evidence>
<name>S4PR65_9NEOP</name>
<reference evidence="1" key="2">
    <citation type="submission" date="2013-05" db="EMBL/GenBank/DDBJ databases">
        <authorList>
            <person name="Carter J.-M."/>
            <person name="Baker S.C."/>
            <person name="Pink R."/>
            <person name="Carter D.R.F."/>
            <person name="Collins A."/>
            <person name="Tomlin J."/>
            <person name="Gibbs M."/>
            <person name="Breuker C.J."/>
        </authorList>
    </citation>
    <scope>NUCLEOTIDE SEQUENCE</scope>
    <source>
        <tissue evidence="1">Ovary</tissue>
    </source>
</reference>
<proteinExistence type="predicted"/>
<protein>
    <submittedName>
        <fullName evidence="1">Uncharacterized protein</fullName>
    </submittedName>
</protein>
<reference evidence="1" key="1">
    <citation type="journal article" date="2013" name="BMC Genomics">
        <title>Unscrambling butterfly oogenesis.</title>
        <authorList>
            <person name="Carter J.M."/>
            <person name="Baker S.C."/>
            <person name="Pink R."/>
            <person name="Carter D.R."/>
            <person name="Collins A."/>
            <person name="Tomlin J."/>
            <person name="Gibbs M."/>
            <person name="Breuker C.J."/>
        </authorList>
    </citation>
    <scope>NUCLEOTIDE SEQUENCE</scope>
    <source>
        <tissue evidence="1">Ovary</tissue>
    </source>
</reference>
<organism evidence="1">
    <name type="scientific">Pararge aegeria</name>
    <name type="common">speckled wood butterfly</name>
    <dbReference type="NCBI Taxonomy" id="116150"/>
    <lineage>
        <taxon>Eukaryota</taxon>
        <taxon>Metazoa</taxon>
        <taxon>Ecdysozoa</taxon>
        <taxon>Arthropoda</taxon>
        <taxon>Hexapoda</taxon>
        <taxon>Insecta</taxon>
        <taxon>Pterygota</taxon>
        <taxon>Neoptera</taxon>
        <taxon>Endopterygota</taxon>
        <taxon>Lepidoptera</taxon>
        <taxon>Glossata</taxon>
        <taxon>Ditrysia</taxon>
        <taxon>Papilionoidea</taxon>
        <taxon>Nymphalidae</taxon>
        <taxon>Satyrinae</taxon>
        <taxon>Satyrini</taxon>
        <taxon>Parargina</taxon>
        <taxon>Pararge</taxon>
    </lineage>
</organism>
<sequence length="69" mass="8195">MFIIADILFAYCAFMYTVCNSRLSRLKSLSSEIDNPTHIQRVNDNRNIASQVFRYIIYFLRDLYVKPKP</sequence>
<dbReference type="AlphaFoldDB" id="S4PR65"/>
<accession>S4PR65</accession>
<dbReference type="EMBL" id="GAIX01015003">
    <property type="protein sequence ID" value="JAA77557.1"/>
    <property type="molecule type" value="Transcribed_RNA"/>
</dbReference>